<feature type="transmembrane region" description="Helical" evidence="8">
    <location>
        <begin position="266"/>
        <end position="285"/>
    </location>
</feature>
<feature type="transmembrane region" description="Helical" evidence="8">
    <location>
        <begin position="139"/>
        <end position="160"/>
    </location>
</feature>
<evidence type="ECO:0000256" key="6">
    <source>
        <dbReference type="ARBA" id="ARBA00022989"/>
    </source>
</evidence>
<feature type="transmembrane region" description="Helical" evidence="8">
    <location>
        <begin position="6"/>
        <end position="27"/>
    </location>
</feature>
<name>A0ABU6PYM0_9BACL</name>
<comment type="subcellular location">
    <subcellularLocation>
        <location evidence="1">Membrane</location>
        <topology evidence="1">Multi-pass membrane protein</topology>
    </subcellularLocation>
</comment>
<keyword evidence="4" id="KW-0309">Germination</keyword>
<keyword evidence="6 8" id="KW-1133">Transmembrane helix</keyword>
<sequence>MKERLYASHITLLVFMIQTGVTALSLARSAAMYFGTNGWISILILGGVASVNIMLIGIVNRMCGGESVFAVMATSLPRFVTIPIYLVFTVYLTLIGCMVGKQYIHIFQLIAFPTASTFMLKACFDLVVIFLVTKGIYNIGKAATVFSILILWMVFLLFAFSNDFEFDRMSPFVFKQGHHMLRGAVDMFAAFAGYELILFVMPYADKSKKWIRSVQTGNLMTTLTYFSFVFISFGFFSLDQLKIMLYPLLDMLAYIQLPFVERLENLLFSFLLFTVVITVGMYIWSACESAQQVFPKANRNVMVLFIVFVSFLISILPDTLFQLELVLKYLTYGETAFSFGFPLFLILLLMIQKRSEVKARA</sequence>
<evidence type="ECO:0000313" key="9">
    <source>
        <dbReference type="EMBL" id="MED5019414.1"/>
    </source>
</evidence>
<evidence type="ECO:0000313" key="10">
    <source>
        <dbReference type="Proteomes" id="UP001343257"/>
    </source>
</evidence>
<keyword evidence="3" id="KW-0813">Transport</keyword>
<evidence type="ECO:0000256" key="7">
    <source>
        <dbReference type="ARBA" id="ARBA00023136"/>
    </source>
</evidence>
<feature type="transmembrane region" description="Helical" evidence="8">
    <location>
        <begin position="329"/>
        <end position="351"/>
    </location>
</feature>
<dbReference type="PANTHER" id="PTHR34975">
    <property type="entry name" value="SPORE GERMINATION PROTEIN A2"/>
    <property type="match status" value="1"/>
</dbReference>
<dbReference type="PANTHER" id="PTHR34975:SF2">
    <property type="entry name" value="SPORE GERMINATION PROTEIN A2"/>
    <property type="match status" value="1"/>
</dbReference>
<protein>
    <submittedName>
        <fullName evidence="9">GerAB/ArcD/ProY family transporter</fullName>
    </submittedName>
</protein>
<evidence type="ECO:0000256" key="5">
    <source>
        <dbReference type="ARBA" id="ARBA00022692"/>
    </source>
</evidence>
<evidence type="ECO:0000256" key="3">
    <source>
        <dbReference type="ARBA" id="ARBA00022448"/>
    </source>
</evidence>
<feature type="transmembrane region" description="Helical" evidence="8">
    <location>
        <begin position="106"/>
        <end position="133"/>
    </location>
</feature>
<evidence type="ECO:0000256" key="4">
    <source>
        <dbReference type="ARBA" id="ARBA00022544"/>
    </source>
</evidence>
<evidence type="ECO:0000256" key="1">
    <source>
        <dbReference type="ARBA" id="ARBA00004141"/>
    </source>
</evidence>
<feature type="transmembrane region" description="Helical" evidence="8">
    <location>
        <begin position="79"/>
        <end position="99"/>
    </location>
</feature>
<comment type="caution">
    <text evidence="9">The sequence shown here is derived from an EMBL/GenBank/DDBJ whole genome shotgun (WGS) entry which is preliminary data.</text>
</comment>
<keyword evidence="5 8" id="KW-0812">Transmembrane</keyword>
<dbReference type="EMBL" id="JARTLD010000048">
    <property type="protein sequence ID" value="MED5019414.1"/>
    <property type="molecule type" value="Genomic_DNA"/>
</dbReference>
<feature type="transmembrane region" description="Helical" evidence="8">
    <location>
        <begin position="181"/>
        <end position="204"/>
    </location>
</feature>
<keyword evidence="7 8" id="KW-0472">Membrane</keyword>
<accession>A0ABU6PYM0</accession>
<comment type="similarity">
    <text evidence="2">Belongs to the amino acid-polyamine-organocation (APC) superfamily. Spore germination protein (SGP) (TC 2.A.3.9) family.</text>
</comment>
<feature type="transmembrane region" description="Helical" evidence="8">
    <location>
        <begin position="39"/>
        <end position="59"/>
    </location>
</feature>
<dbReference type="Proteomes" id="UP001343257">
    <property type="component" value="Unassembled WGS sequence"/>
</dbReference>
<evidence type="ECO:0000256" key="8">
    <source>
        <dbReference type="SAM" id="Phobius"/>
    </source>
</evidence>
<dbReference type="InterPro" id="IPR004761">
    <property type="entry name" value="Spore_GerAB"/>
</dbReference>
<proteinExistence type="inferred from homology"/>
<feature type="transmembrane region" description="Helical" evidence="8">
    <location>
        <begin position="297"/>
        <end position="317"/>
    </location>
</feature>
<keyword evidence="10" id="KW-1185">Reference proteome</keyword>
<dbReference type="Pfam" id="PF03845">
    <property type="entry name" value="Spore_permease"/>
    <property type="match status" value="1"/>
</dbReference>
<reference evidence="9 10" key="1">
    <citation type="submission" date="2023-03" db="EMBL/GenBank/DDBJ databases">
        <title>Bacillus Genome Sequencing.</title>
        <authorList>
            <person name="Dunlap C."/>
        </authorList>
    </citation>
    <scope>NUCLEOTIDE SEQUENCE [LARGE SCALE GENOMIC DNA]</scope>
    <source>
        <strain evidence="9 10">NRS-52</strain>
    </source>
</reference>
<gene>
    <name evidence="9" type="ORF">P9847_19100</name>
</gene>
<feature type="transmembrane region" description="Helical" evidence="8">
    <location>
        <begin position="216"/>
        <end position="236"/>
    </location>
</feature>
<organism evidence="9 10">
    <name type="scientific">Paenibacillus chibensis</name>
    <dbReference type="NCBI Taxonomy" id="59846"/>
    <lineage>
        <taxon>Bacteria</taxon>
        <taxon>Bacillati</taxon>
        <taxon>Bacillota</taxon>
        <taxon>Bacilli</taxon>
        <taxon>Bacillales</taxon>
        <taxon>Paenibacillaceae</taxon>
        <taxon>Paenibacillus</taxon>
    </lineage>
</organism>
<evidence type="ECO:0000256" key="2">
    <source>
        <dbReference type="ARBA" id="ARBA00007998"/>
    </source>
</evidence>
<dbReference type="RefSeq" id="WP_328280372.1">
    <property type="nucleotide sequence ID" value="NZ_JARTLD010000048.1"/>
</dbReference>
<dbReference type="NCBIfam" id="TIGR00912">
    <property type="entry name" value="2A0309"/>
    <property type="match status" value="1"/>
</dbReference>